<dbReference type="PANTHER" id="PTHR47723:SF19">
    <property type="entry name" value="POLYNUCLEOTIDYL TRANSFERASE, RIBONUCLEASE H-LIKE SUPERFAMILY PROTEIN"/>
    <property type="match status" value="1"/>
</dbReference>
<feature type="chain" id="PRO_5019167422" description="RNase H type-1 domain-containing protein" evidence="1">
    <location>
        <begin position="23"/>
        <end position="164"/>
    </location>
</feature>
<name>A0A445D7F2_ARAHY</name>
<feature type="domain" description="RNase H type-1" evidence="2">
    <location>
        <begin position="82"/>
        <end position="151"/>
    </location>
</feature>
<gene>
    <name evidence="3" type="ORF">Ahy_A05g024789</name>
</gene>
<evidence type="ECO:0000313" key="3">
    <source>
        <dbReference type="EMBL" id="RYR58930.1"/>
    </source>
</evidence>
<feature type="signal peptide" evidence="1">
    <location>
        <begin position="1"/>
        <end position="22"/>
    </location>
</feature>
<comment type="caution">
    <text evidence="3">The sequence shown here is derived from an EMBL/GenBank/DDBJ whole genome shotgun (WGS) entry which is preliminary data.</text>
</comment>
<evidence type="ECO:0000256" key="1">
    <source>
        <dbReference type="SAM" id="SignalP"/>
    </source>
</evidence>
<dbReference type="InterPro" id="IPR053151">
    <property type="entry name" value="RNase_H-like"/>
</dbReference>
<proteinExistence type="predicted"/>
<dbReference type="Gene3D" id="3.30.420.10">
    <property type="entry name" value="Ribonuclease H-like superfamily/Ribonuclease H"/>
    <property type="match status" value="1"/>
</dbReference>
<dbReference type="Pfam" id="PF13456">
    <property type="entry name" value="RVT_3"/>
    <property type="match status" value="1"/>
</dbReference>
<dbReference type="Proteomes" id="UP000289738">
    <property type="component" value="Chromosome A05"/>
</dbReference>
<dbReference type="InterPro" id="IPR044730">
    <property type="entry name" value="RNase_H-like_dom_plant"/>
</dbReference>
<protein>
    <recommendedName>
        <fullName evidence="2">RNase H type-1 domain-containing protein</fullName>
    </recommendedName>
</protein>
<reference evidence="3 4" key="1">
    <citation type="submission" date="2019-01" db="EMBL/GenBank/DDBJ databases">
        <title>Sequencing of cultivated peanut Arachis hypogaea provides insights into genome evolution and oil improvement.</title>
        <authorList>
            <person name="Chen X."/>
        </authorList>
    </citation>
    <scope>NUCLEOTIDE SEQUENCE [LARGE SCALE GENOMIC DNA]</scope>
    <source>
        <strain evidence="4">cv. Fuhuasheng</strain>
        <tissue evidence="3">Leaves</tissue>
    </source>
</reference>
<dbReference type="InterPro" id="IPR002156">
    <property type="entry name" value="RNaseH_domain"/>
</dbReference>
<dbReference type="GO" id="GO:0003676">
    <property type="term" value="F:nucleic acid binding"/>
    <property type="evidence" value="ECO:0007669"/>
    <property type="project" value="InterPro"/>
</dbReference>
<dbReference type="SUPFAM" id="SSF53098">
    <property type="entry name" value="Ribonuclease H-like"/>
    <property type="match status" value="1"/>
</dbReference>
<dbReference type="PANTHER" id="PTHR47723">
    <property type="entry name" value="OS05G0353850 PROTEIN"/>
    <property type="match status" value="1"/>
</dbReference>
<dbReference type="GO" id="GO:0004523">
    <property type="term" value="F:RNA-DNA hybrid ribonuclease activity"/>
    <property type="evidence" value="ECO:0007669"/>
    <property type="project" value="InterPro"/>
</dbReference>
<accession>A0A445D7F2</accession>
<dbReference type="CDD" id="cd06222">
    <property type="entry name" value="RNase_H_like"/>
    <property type="match status" value="1"/>
</dbReference>
<sequence length="164" mass="18174">MSNNTWSCLFGVAVSFIWYLQNKLVFNSDSVLVTTAVSQIRARLEGFSRVARSNLKLRNTQTTGGCLIRWSRPEEGCIKVNVDGSWFSHKQDVFRDSKGRFLKGFSCNLGNCSIMHAELWAVIHGLNIATTNGYHNLVVKSDSATAINFINYGCSPAHPCAPLV</sequence>
<organism evidence="3 4">
    <name type="scientific">Arachis hypogaea</name>
    <name type="common">Peanut</name>
    <dbReference type="NCBI Taxonomy" id="3818"/>
    <lineage>
        <taxon>Eukaryota</taxon>
        <taxon>Viridiplantae</taxon>
        <taxon>Streptophyta</taxon>
        <taxon>Embryophyta</taxon>
        <taxon>Tracheophyta</taxon>
        <taxon>Spermatophyta</taxon>
        <taxon>Magnoliopsida</taxon>
        <taxon>eudicotyledons</taxon>
        <taxon>Gunneridae</taxon>
        <taxon>Pentapetalae</taxon>
        <taxon>rosids</taxon>
        <taxon>fabids</taxon>
        <taxon>Fabales</taxon>
        <taxon>Fabaceae</taxon>
        <taxon>Papilionoideae</taxon>
        <taxon>50 kb inversion clade</taxon>
        <taxon>dalbergioids sensu lato</taxon>
        <taxon>Dalbergieae</taxon>
        <taxon>Pterocarpus clade</taxon>
        <taxon>Arachis</taxon>
    </lineage>
</organism>
<dbReference type="AlphaFoldDB" id="A0A445D7F2"/>
<dbReference type="EMBL" id="SDMP01000005">
    <property type="protein sequence ID" value="RYR58930.1"/>
    <property type="molecule type" value="Genomic_DNA"/>
</dbReference>
<keyword evidence="4" id="KW-1185">Reference proteome</keyword>
<dbReference type="InterPro" id="IPR012337">
    <property type="entry name" value="RNaseH-like_sf"/>
</dbReference>
<keyword evidence="1" id="KW-0732">Signal</keyword>
<dbReference type="InterPro" id="IPR036397">
    <property type="entry name" value="RNaseH_sf"/>
</dbReference>
<evidence type="ECO:0000259" key="2">
    <source>
        <dbReference type="Pfam" id="PF13456"/>
    </source>
</evidence>
<evidence type="ECO:0000313" key="4">
    <source>
        <dbReference type="Proteomes" id="UP000289738"/>
    </source>
</evidence>